<comment type="similarity">
    <text evidence="1">Belongs to the protein kinase superfamily. CAMK Ser/Thr protein kinase family. CHEK2 subfamily.</text>
</comment>
<dbReference type="PROSITE" id="PS00108">
    <property type="entry name" value="PROTEIN_KINASE_ST"/>
    <property type="match status" value="1"/>
</dbReference>
<evidence type="ECO:0000259" key="4">
    <source>
        <dbReference type="PROSITE" id="PS50011"/>
    </source>
</evidence>
<dbReference type="Gene3D" id="1.10.510.10">
    <property type="entry name" value="Transferase(Phosphotransferase) domain 1"/>
    <property type="match status" value="1"/>
</dbReference>
<evidence type="ECO:0000256" key="2">
    <source>
        <dbReference type="SAM" id="MobiDB-lite"/>
    </source>
</evidence>
<sequence>MSDSFDSPQANDTVPNTPTNIADDHENDFAILIPDNDAARVAFSAVAELIQLDNDRMPHARRFVHINPNRSLLSPETNTDTDTSEQVVRALLYSGYYRLNFDIVPSNPLLGWLIGRGTGDPEEETGVDLSLSIAGGKSVRKRHARITFDFKTDILILIAEKGRKVLVNGKHELKGSQRVLGALVTSLDIGGLRYRFQYTVQGHSAYQHRLAEYKAKLGLPPTPAFEAGSTCTVLAGVHQTTGALVAVKRMNRSKRNASHISHEIDILHSIQKHDPHPNICRLVDDILIGNDRHGPIDSRIDEVYLIYTPLAANTFGHLISSGVNRSDRVLFFKQILQGVAYLHSIGVMHRDIKPANLMVVSYRPPRGMITDFGHATFEKTSKDHHKGTLCYLAPEVWNLKRGGESAPAYDEMVDMFALGVTAYQLLCFETWWWGEEVSAEVSESIDGHLEHLDSSLPTGVTLLRHMLARDPAARISAKNALEAAFMRYTMAPGTEHSGIETNQRRKKMKLEIS</sequence>
<dbReference type="PROSITE" id="PS50011">
    <property type="entry name" value="PROTEIN_KINASE_DOM"/>
    <property type="match status" value="1"/>
</dbReference>
<proteinExistence type="inferred from homology"/>
<feature type="domain" description="FHA" evidence="3">
    <location>
        <begin position="112"/>
        <end position="172"/>
    </location>
</feature>
<feature type="compositionally biased region" description="Polar residues" evidence="2">
    <location>
        <begin position="1"/>
        <end position="20"/>
    </location>
</feature>
<dbReference type="RefSeq" id="XP_007805436.1">
    <property type="nucleotide sequence ID" value="XM_007807245.1"/>
</dbReference>
<dbReference type="GO" id="GO:0005524">
    <property type="term" value="F:ATP binding"/>
    <property type="evidence" value="ECO:0007669"/>
    <property type="project" value="InterPro"/>
</dbReference>
<dbReference type="OMA" id="HEWTAGS"/>
<protein>
    <recommendedName>
        <fullName evidence="7">Protein kinase domain-containing protein</fullName>
    </recommendedName>
</protein>
<dbReference type="AlphaFoldDB" id="U1HFM2"/>
<evidence type="ECO:0000259" key="3">
    <source>
        <dbReference type="PROSITE" id="PS50006"/>
    </source>
</evidence>
<dbReference type="InterPro" id="IPR000253">
    <property type="entry name" value="FHA_dom"/>
</dbReference>
<dbReference type="InterPro" id="IPR011009">
    <property type="entry name" value="Kinase-like_dom_sf"/>
</dbReference>
<dbReference type="GO" id="GO:0005737">
    <property type="term" value="C:cytoplasm"/>
    <property type="evidence" value="ECO:0007669"/>
    <property type="project" value="TreeGrafter"/>
</dbReference>
<accession>U1HFM2</accession>
<dbReference type="PANTHER" id="PTHR44167">
    <property type="entry name" value="OVARIAN-SPECIFIC SERINE/THREONINE-PROTEIN KINASE LOK-RELATED"/>
    <property type="match status" value="1"/>
</dbReference>
<dbReference type="GeneID" id="19242948"/>
<dbReference type="InterPro" id="IPR008271">
    <property type="entry name" value="Ser/Thr_kinase_AS"/>
</dbReference>
<dbReference type="OrthoDB" id="5979581at2759"/>
<evidence type="ECO:0000313" key="6">
    <source>
        <dbReference type="Proteomes" id="UP000019373"/>
    </source>
</evidence>
<dbReference type="GO" id="GO:0004674">
    <property type="term" value="F:protein serine/threonine kinase activity"/>
    <property type="evidence" value="ECO:0007669"/>
    <property type="project" value="TreeGrafter"/>
</dbReference>
<gene>
    <name evidence="5" type="ORF">EPUS_08070</name>
</gene>
<dbReference type="eggNOG" id="KOG0032">
    <property type="taxonomic scope" value="Eukaryota"/>
</dbReference>
<dbReference type="GO" id="GO:0044773">
    <property type="term" value="P:mitotic DNA damage checkpoint signaling"/>
    <property type="evidence" value="ECO:0007669"/>
    <property type="project" value="TreeGrafter"/>
</dbReference>
<dbReference type="PANTHER" id="PTHR44167:SF18">
    <property type="entry name" value="PROTEIN KINASE DOMAIN-CONTAINING PROTEIN"/>
    <property type="match status" value="1"/>
</dbReference>
<evidence type="ECO:0008006" key="7">
    <source>
        <dbReference type="Google" id="ProtNLM"/>
    </source>
</evidence>
<reference evidence="6" key="1">
    <citation type="journal article" date="2014" name="BMC Genomics">
        <title>Genome characteristics reveal the impact of lichenization on lichen-forming fungus Endocarpon pusillum Hedwig (Verrucariales, Ascomycota).</title>
        <authorList>
            <person name="Wang Y.-Y."/>
            <person name="Liu B."/>
            <person name="Zhang X.-Y."/>
            <person name="Zhou Q.-M."/>
            <person name="Zhang T."/>
            <person name="Li H."/>
            <person name="Yu Y.-F."/>
            <person name="Zhang X.-L."/>
            <person name="Hao X.-Y."/>
            <person name="Wang M."/>
            <person name="Wang L."/>
            <person name="Wei J.-C."/>
        </authorList>
    </citation>
    <scope>NUCLEOTIDE SEQUENCE [LARGE SCALE GENOMIC DNA]</scope>
    <source>
        <strain evidence="6">Z07020 / HMAS-L-300199</strain>
    </source>
</reference>
<feature type="domain" description="Protein kinase" evidence="4">
    <location>
        <begin position="219"/>
        <end position="486"/>
    </location>
</feature>
<organism evidence="5 6">
    <name type="scientific">Endocarpon pusillum (strain Z07020 / HMAS-L-300199)</name>
    <name type="common">Lichen-forming fungus</name>
    <dbReference type="NCBI Taxonomy" id="1263415"/>
    <lineage>
        <taxon>Eukaryota</taxon>
        <taxon>Fungi</taxon>
        <taxon>Dikarya</taxon>
        <taxon>Ascomycota</taxon>
        <taxon>Pezizomycotina</taxon>
        <taxon>Eurotiomycetes</taxon>
        <taxon>Chaetothyriomycetidae</taxon>
        <taxon>Verrucariales</taxon>
        <taxon>Verrucariaceae</taxon>
        <taxon>Endocarpon</taxon>
    </lineage>
</organism>
<dbReference type="Pfam" id="PF00069">
    <property type="entry name" value="Pkinase"/>
    <property type="match status" value="1"/>
</dbReference>
<dbReference type="PROSITE" id="PS50006">
    <property type="entry name" value="FHA_DOMAIN"/>
    <property type="match status" value="1"/>
</dbReference>
<dbReference type="SUPFAM" id="SSF56112">
    <property type="entry name" value="Protein kinase-like (PK-like)"/>
    <property type="match status" value="1"/>
</dbReference>
<dbReference type="EMBL" id="KE721491">
    <property type="protein sequence ID" value="ERF68910.1"/>
    <property type="molecule type" value="Genomic_DNA"/>
</dbReference>
<feature type="region of interest" description="Disordered" evidence="2">
    <location>
        <begin position="1"/>
        <end position="22"/>
    </location>
</feature>
<dbReference type="GO" id="GO:0005634">
    <property type="term" value="C:nucleus"/>
    <property type="evidence" value="ECO:0007669"/>
    <property type="project" value="TreeGrafter"/>
</dbReference>
<dbReference type="InterPro" id="IPR000719">
    <property type="entry name" value="Prot_kinase_dom"/>
</dbReference>
<keyword evidence="6" id="KW-1185">Reference proteome</keyword>
<evidence type="ECO:0000256" key="1">
    <source>
        <dbReference type="ARBA" id="ARBA00005575"/>
    </source>
</evidence>
<name>U1HFM2_ENDPU</name>
<dbReference type="Proteomes" id="UP000019373">
    <property type="component" value="Unassembled WGS sequence"/>
</dbReference>
<dbReference type="HOGENOM" id="CLU_037228_0_0_1"/>
<dbReference type="SMART" id="SM00220">
    <property type="entry name" value="S_TKc"/>
    <property type="match status" value="1"/>
</dbReference>
<evidence type="ECO:0000313" key="5">
    <source>
        <dbReference type="EMBL" id="ERF68910.1"/>
    </source>
</evidence>